<accession>A0AAE1Q2I3</accession>
<comment type="caution">
    <text evidence="2">The sequence shown here is derived from an EMBL/GenBank/DDBJ whole genome shotgun (WGS) entry which is preliminary data.</text>
</comment>
<protein>
    <submittedName>
        <fullName evidence="2">Uncharacterized protein</fullName>
    </submittedName>
</protein>
<evidence type="ECO:0000256" key="1">
    <source>
        <dbReference type="SAM" id="MobiDB-lite"/>
    </source>
</evidence>
<dbReference type="EMBL" id="JAWZYT010000797">
    <property type="protein sequence ID" value="KAK4318826.1"/>
    <property type="molecule type" value="Genomic_DNA"/>
</dbReference>
<keyword evidence="3" id="KW-1185">Reference proteome</keyword>
<name>A0AAE1Q2I3_9EUCA</name>
<sequence>MKMNLMMYGVEATLAGQQASLGPGTSKHMGRPTHRGSEGMGARQPVASSPIPARHIHQDSVMVIASPCANRARV</sequence>
<organism evidence="2 3">
    <name type="scientific">Petrolisthes manimaculis</name>
    <dbReference type="NCBI Taxonomy" id="1843537"/>
    <lineage>
        <taxon>Eukaryota</taxon>
        <taxon>Metazoa</taxon>
        <taxon>Ecdysozoa</taxon>
        <taxon>Arthropoda</taxon>
        <taxon>Crustacea</taxon>
        <taxon>Multicrustacea</taxon>
        <taxon>Malacostraca</taxon>
        <taxon>Eumalacostraca</taxon>
        <taxon>Eucarida</taxon>
        <taxon>Decapoda</taxon>
        <taxon>Pleocyemata</taxon>
        <taxon>Anomura</taxon>
        <taxon>Galatheoidea</taxon>
        <taxon>Porcellanidae</taxon>
        <taxon>Petrolisthes</taxon>
    </lineage>
</organism>
<evidence type="ECO:0000313" key="3">
    <source>
        <dbReference type="Proteomes" id="UP001292094"/>
    </source>
</evidence>
<evidence type="ECO:0000313" key="2">
    <source>
        <dbReference type="EMBL" id="KAK4318826.1"/>
    </source>
</evidence>
<gene>
    <name evidence="2" type="ORF">Pmani_010193</name>
</gene>
<dbReference type="AlphaFoldDB" id="A0AAE1Q2I3"/>
<dbReference type="Proteomes" id="UP001292094">
    <property type="component" value="Unassembled WGS sequence"/>
</dbReference>
<reference evidence="2" key="1">
    <citation type="submission" date="2023-11" db="EMBL/GenBank/DDBJ databases">
        <title>Genome assemblies of two species of porcelain crab, Petrolisthes cinctipes and Petrolisthes manimaculis (Anomura: Porcellanidae).</title>
        <authorList>
            <person name="Angst P."/>
        </authorList>
    </citation>
    <scope>NUCLEOTIDE SEQUENCE</scope>
    <source>
        <strain evidence="2">PB745_02</strain>
        <tissue evidence="2">Gill</tissue>
    </source>
</reference>
<feature type="region of interest" description="Disordered" evidence="1">
    <location>
        <begin position="18"/>
        <end position="54"/>
    </location>
</feature>
<proteinExistence type="predicted"/>